<keyword evidence="3" id="KW-1185">Reference proteome</keyword>
<proteinExistence type="predicted"/>
<name>Q7RSS7_PLAYO</name>
<feature type="transmembrane region" description="Helical" evidence="1">
    <location>
        <begin position="28"/>
        <end position="48"/>
    </location>
</feature>
<dbReference type="AlphaFoldDB" id="Q7RSS7"/>
<comment type="caution">
    <text evidence="2">The sequence shown here is derived from an EMBL/GenBank/DDBJ whole genome shotgun (WGS) entry which is preliminary data.</text>
</comment>
<dbReference type="InParanoid" id="Q7RSS7"/>
<protein>
    <submittedName>
        <fullName evidence="2">Uncharacterized protein</fullName>
    </submittedName>
</protein>
<evidence type="ECO:0000313" key="3">
    <source>
        <dbReference type="Proteomes" id="UP000008553"/>
    </source>
</evidence>
<dbReference type="EMBL" id="AABL01000077">
    <property type="protein sequence ID" value="EAA22284.1"/>
    <property type="molecule type" value="Genomic_DNA"/>
</dbReference>
<keyword evidence="1" id="KW-0812">Transmembrane</keyword>
<reference evidence="2 3" key="1">
    <citation type="journal article" date="2002" name="Nature">
        <title>Genome sequence and comparative analysis of the model rodent malaria parasite Plasmodium yoelii yoelii.</title>
        <authorList>
            <person name="Carlton J.M."/>
            <person name="Angiuoli S.V."/>
            <person name="Suh B.B."/>
            <person name="Kooij T.W."/>
            <person name="Pertea M."/>
            <person name="Silva J.C."/>
            <person name="Ermolaeva M.D."/>
            <person name="Allen J.E."/>
            <person name="Selengut J.D."/>
            <person name="Koo H.L."/>
            <person name="Peterson J.D."/>
            <person name="Pop M."/>
            <person name="Kosack D.S."/>
            <person name="Shumway M.F."/>
            <person name="Bidwell S.L."/>
            <person name="Shallom S.J."/>
            <person name="van Aken S.E."/>
            <person name="Riedmuller S.B."/>
            <person name="Feldblyum T.V."/>
            <person name="Cho J.K."/>
            <person name="Quackenbush J."/>
            <person name="Sedegah M."/>
            <person name="Shoaibi A."/>
            <person name="Cummings L.M."/>
            <person name="Florens L."/>
            <person name="Yates J.R."/>
            <person name="Raine J.D."/>
            <person name="Sinden R.E."/>
            <person name="Harris M.A."/>
            <person name="Cunningham D.A."/>
            <person name="Preiser P.R."/>
            <person name="Bergman L.W."/>
            <person name="Vaidya A.B."/>
            <person name="van Lin L.H."/>
            <person name="Janse C.J."/>
            <person name="Waters A.P."/>
            <person name="Smith H.O."/>
            <person name="White O.R."/>
            <person name="Salzberg S.L."/>
            <person name="Venter J.C."/>
            <person name="Fraser C.M."/>
            <person name="Hoffman S.L."/>
            <person name="Gardner M.J."/>
            <person name="Carucci D.J."/>
        </authorList>
    </citation>
    <scope>NUCLEOTIDE SEQUENCE [LARGE SCALE GENOMIC DNA]</scope>
    <source>
        <strain evidence="2 3">17XNL</strain>
    </source>
</reference>
<organism evidence="2 3">
    <name type="scientific">Plasmodium yoelii yoelii</name>
    <dbReference type="NCBI Taxonomy" id="73239"/>
    <lineage>
        <taxon>Eukaryota</taxon>
        <taxon>Sar</taxon>
        <taxon>Alveolata</taxon>
        <taxon>Apicomplexa</taxon>
        <taxon>Aconoidasida</taxon>
        <taxon>Haemosporida</taxon>
        <taxon>Plasmodiidae</taxon>
        <taxon>Plasmodium</taxon>
        <taxon>Plasmodium (Vinckeia)</taxon>
    </lineage>
</organism>
<evidence type="ECO:0000313" key="2">
    <source>
        <dbReference type="EMBL" id="EAA22284.1"/>
    </source>
</evidence>
<gene>
    <name evidence="2" type="ORF">PY00276</name>
</gene>
<keyword evidence="1" id="KW-1133">Transmembrane helix</keyword>
<keyword evidence="1" id="KW-0472">Membrane</keyword>
<accession>Q7RSS7</accession>
<evidence type="ECO:0000256" key="1">
    <source>
        <dbReference type="SAM" id="Phobius"/>
    </source>
</evidence>
<sequence>MCAKIFFIISLDHICLNNTNNMIFSIQLVYKFIVNLCLYLIYVFSICIY</sequence>
<dbReference type="PaxDb" id="73239-Q7RSS7"/>
<dbReference type="Proteomes" id="UP000008553">
    <property type="component" value="Unassembled WGS sequence"/>
</dbReference>